<proteinExistence type="predicted"/>
<dbReference type="Gene3D" id="3.30.70.1230">
    <property type="entry name" value="Nucleotide cyclase"/>
    <property type="match status" value="1"/>
</dbReference>
<comment type="caution">
    <text evidence="2">The sequence shown here is derived from an EMBL/GenBank/DDBJ whole genome shotgun (WGS) entry which is preliminary data.</text>
</comment>
<dbReference type="SUPFAM" id="SSF55073">
    <property type="entry name" value="Nucleotide cyclase"/>
    <property type="match status" value="1"/>
</dbReference>
<dbReference type="InterPro" id="IPR001054">
    <property type="entry name" value="A/G_cyclase"/>
</dbReference>
<dbReference type="AlphaFoldDB" id="A0A974GUZ2"/>
<evidence type="ECO:0000313" key="2">
    <source>
        <dbReference type="EMBL" id="NYB72817.1"/>
    </source>
</evidence>
<evidence type="ECO:0000259" key="1">
    <source>
        <dbReference type="PROSITE" id="PS50125"/>
    </source>
</evidence>
<dbReference type="PROSITE" id="PS50125">
    <property type="entry name" value="GUANYLATE_CYCLASE_2"/>
    <property type="match status" value="1"/>
</dbReference>
<protein>
    <recommendedName>
        <fullName evidence="1">Guanylate cyclase domain-containing protein</fullName>
    </recommendedName>
</protein>
<keyword evidence="3" id="KW-1185">Reference proteome</keyword>
<gene>
    <name evidence="2" type="ORF">HZF24_01535</name>
</gene>
<organism evidence="2 3">
    <name type="scientific">Sedimentibacter hydroxybenzoicus DSM 7310</name>
    <dbReference type="NCBI Taxonomy" id="1123245"/>
    <lineage>
        <taxon>Bacteria</taxon>
        <taxon>Bacillati</taxon>
        <taxon>Bacillota</taxon>
        <taxon>Tissierellia</taxon>
        <taxon>Sedimentibacter</taxon>
    </lineage>
</organism>
<dbReference type="RefSeq" id="WP_179236491.1">
    <property type="nucleotide sequence ID" value="NZ_JACBNQ010000001.1"/>
</dbReference>
<dbReference type="EMBL" id="JACBNQ010000001">
    <property type="protein sequence ID" value="NYB72817.1"/>
    <property type="molecule type" value="Genomic_DNA"/>
</dbReference>
<evidence type="ECO:0000313" key="3">
    <source>
        <dbReference type="Proteomes" id="UP000611629"/>
    </source>
</evidence>
<sequence length="332" mass="37654">MKRTELNKIRKSLSADNLGQIVFSNFLNNYDRQIVINKMMNEAVGDTELRHALENTFEFNTADYSNGIGGCPEYDNLEYDDIAEGYNTTLVIDLVNFTARSLHSKNDIDKLKELAILKKKFINSCAVAVGMFNGHIHDITGDGIMAFFNVGERHEQINEAMLAAIFMIYAVKEILNPSLKDENPSHRDIQVRVGVDTGSVIWTKMGSIKHLNSCEVKAVGFSVDSAAKLSSGNSWELKIGEDLYNQGKEKFKELTSKYDDYKRTIDGLEIIYKRYYFDWEKYVRSHDNNIGEVIKSRLPLLGYGETVFSQAAMTLKSIDKLSKPNNHEKIFG</sequence>
<name>A0A974GUZ2_SEDHY</name>
<dbReference type="Proteomes" id="UP000611629">
    <property type="component" value="Unassembled WGS sequence"/>
</dbReference>
<dbReference type="InterPro" id="IPR029787">
    <property type="entry name" value="Nucleotide_cyclase"/>
</dbReference>
<dbReference type="GO" id="GO:0004016">
    <property type="term" value="F:adenylate cyclase activity"/>
    <property type="evidence" value="ECO:0007669"/>
    <property type="project" value="UniProtKB-ARBA"/>
</dbReference>
<dbReference type="GO" id="GO:0009190">
    <property type="term" value="P:cyclic nucleotide biosynthetic process"/>
    <property type="evidence" value="ECO:0007669"/>
    <property type="project" value="InterPro"/>
</dbReference>
<dbReference type="GO" id="GO:0035556">
    <property type="term" value="P:intracellular signal transduction"/>
    <property type="evidence" value="ECO:0007669"/>
    <property type="project" value="InterPro"/>
</dbReference>
<feature type="domain" description="Guanylate cyclase" evidence="1">
    <location>
        <begin position="88"/>
        <end position="230"/>
    </location>
</feature>
<reference evidence="2" key="1">
    <citation type="submission" date="2020-07" db="EMBL/GenBank/DDBJ databases">
        <title>Genomic analysis of a strain of Sedimentibacter Hydroxybenzoicus DSM7310.</title>
        <authorList>
            <person name="Ma S."/>
        </authorList>
    </citation>
    <scope>NUCLEOTIDE SEQUENCE</scope>
    <source>
        <strain evidence="2">DSM 7310</strain>
    </source>
</reference>
<accession>A0A974GUZ2</accession>